<organism evidence="5 6">
    <name type="scientific">Candidatus Kaiserbacteria bacterium CG10_big_fil_rev_8_21_14_0_10_45_20</name>
    <dbReference type="NCBI Taxonomy" id="1974607"/>
    <lineage>
        <taxon>Bacteria</taxon>
        <taxon>Candidatus Kaiseribacteriota</taxon>
    </lineage>
</organism>
<dbReference type="SUPFAM" id="SSF56235">
    <property type="entry name" value="N-terminal nucleophile aminohydrolases (Ntn hydrolases)"/>
    <property type="match status" value="1"/>
</dbReference>
<dbReference type="Pfam" id="PF13522">
    <property type="entry name" value="GATase_6"/>
    <property type="match status" value="1"/>
</dbReference>
<dbReference type="Proteomes" id="UP000229315">
    <property type="component" value="Unassembled WGS sequence"/>
</dbReference>
<dbReference type="InterPro" id="IPR029055">
    <property type="entry name" value="Ntn_hydrolases_N"/>
</dbReference>
<evidence type="ECO:0000313" key="6">
    <source>
        <dbReference type="Proteomes" id="UP000229315"/>
    </source>
</evidence>
<evidence type="ECO:0000256" key="3">
    <source>
        <dbReference type="ARBA" id="ARBA00048741"/>
    </source>
</evidence>
<reference evidence="6" key="1">
    <citation type="submission" date="2017-09" db="EMBL/GenBank/DDBJ databases">
        <title>Depth-based differentiation of microbial function through sediment-hosted aquifers and enrichment of novel symbionts in the deep terrestrial subsurface.</title>
        <authorList>
            <person name="Probst A.J."/>
            <person name="Ladd B."/>
            <person name="Jarett J.K."/>
            <person name="Geller-Mcgrath D.E."/>
            <person name="Sieber C.M.K."/>
            <person name="Emerson J.B."/>
            <person name="Anantharaman K."/>
            <person name="Thomas B.C."/>
            <person name="Malmstrom R."/>
            <person name="Stieglmeier M."/>
            <person name="Klingl A."/>
            <person name="Woyke T."/>
            <person name="Ryan C.M."/>
            <person name="Banfield J.F."/>
        </authorList>
    </citation>
    <scope>NUCLEOTIDE SEQUENCE [LARGE SCALE GENOMIC DNA]</scope>
</reference>
<dbReference type="PANTHER" id="PTHR43284:SF1">
    <property type="entry name" value="ASPARAGINE SYNTHETASE"/>
    <property type="match status" value="1"/>
</dbReference>
<dbReference type="EC" id="6.3.5.4" evidence="2"/>
<dbReference type="InterPro" id="IPR017932">
    <property type="entry name" value="GATase_2_dom"/>
</dbReference>
<evidence type="ECO:0000256" key="1">
    <source>
        <dbReference type="ARBA" id="ARBA00005187"/>
    </source>
</evidence>
<accession>A0A2H0UFW9</accession>
<dbReference type="AlphaFoldDB" id="A0A2H0UFW9"/>
<dbReference type="PROSITE" id="PS51278">
    <property type="entry name" value="GATASE_TYPE_2"/>
    <property type="match status" value="1"/>
</dbReference>
<protein>
    <recommendedName>
        <fullName evidence="2">asparagine synthase (glutamine-hydrolyzing)</fullName>
        <ecNumber evidence="2">6.3.5.4</ecNumber>
    </recommendedName>
</protein>
<name>A0A2H0UFW9_9BACT</name>
<dbReference type="GO" id="GO:0005829">
    <property type="term" value="C:cytosol"/>
    <property type="evidence" value="ECO:0007669"/>
    <property type="project" value="TreeGrafter"/>
</dbReference>
<feature type="non-terminal residue" evidence="5">
    <location>
        <position position="100"/>
    </location>
</feature>
<dbReference type="GO" id="GO:0004066">
    <property type="term" value="F:asparagine synthase (glutamine-hydrolyzing) activity"/>
    <property type="evidence" value="ECO:0007669"/>
    <property type="project" value="UniProtKB-EC"/>
</dbReference>
<dbReference type="InterPro" id="IPR051786">
    <property type="entry name" value="ASN_synthetase/amidase"/>
</dbReference>
<dbReference type="PANTHER" id="PTHR43284">
    <property type="entry name" value="ASPARAGINE SYNTHETASE (GLUTAMINE-HYDROLYZING)"/>
    <property type="match status" value="1"/>
</dbReference>
<evidence type="ECO:0000259" key="4">
    <source>
        <dbReference type="PROSITE" id="PS51278"/>
    </source>
</evidence>
<comment type="pathway">
    <text evidence="1">Amino-acid biosynthesis; L-asparagine biosynthesis; L-asparagine from L-aspartate (L-Gln route): step 1/1.</text>
</comment>
<dbReference type="EMBL" id="PFBH01000008">
    <property type="protein sequence ID" value="PIR85313.1"/>
    <property type="molecule type" value="Genomic_DNA"/>
</dbReference>
<comment type="caution">
    <text evidence="5">The sequence shown here is derived from an EMBL/GenBank/DDBJ whole genome shotgun (WGS) entry which is preliminary data.</text>
</comment>
<sequence length="100" mass="11239">MCAINGFTWEDKEKISLMNSATKSRGPDHSGVFIDGISLGHNRLSIIDLDNRSDQPSRSPDGRYTLIYNGELYNFKDLKKSISYDFKTTSDTEVVLAAFL</sequence>
<dbReference type="Gene3D" id="3.60.20.10">
    <property type="entry name" value="Glutamine Phosphoribosylpyrophosphate, subunit 1, domain 1"/>
    <property type="match status" value="1"/>
</dbReference>
<proteinExistence type="predicted"/>
<feature type="domain" description="Glutamine amidotransferase type-2" evidence="4">
    <location>
        <begin position="2"/>
        <end position="100"/>
    </location>
</feature>
<evidence type="ECO:0000256" key="2">
    <source>
        <dbReference type="ARBA" id="ARBA00012737"/>
    </source>
</evidence>
<comment type="catalytic activity">
    <reaction evidence="3">
        <text>L-aspartate + L-glutamine + ATP + H2O = L-asparagine + L-glutamate + AMP + diphosphate + H(+)</text>
        <dbReference type="Rhea" id="RHEA:12228"/>
        <dbReference type="ChEBI" id="CHEBI:15377"/>
        <dbReference type="ChEBI" id="CHEBI:15378"/>
        <dbReference type="ChEBI" id="CHEBI:29985"/>
        <dbReference type="ChEBI" id="CHEBI:29991"/>
        <dbReference type="ChEBI" id="CHEBI:30616"/>
        <dbReference type="ChEBI" id="CHEBI:33019"/>
        <dbReference type="ChEBI" id="CHEBI:58048"/>
        <dbReference type="ChEBI" id="CHEBI:58359"/>
        <dbReference type="ChEBI" id="CHEBI:456215"/>
        <dbReference type="EC" id="6.3.5.4"/>
    </reaction>
</comment>
<gene>
    <name evidence="5" type="ORF">COU15_01485</name>
</gene>
<evidence type="ECO:0000313" key="5">
    <source>
        <dbReference type="EMBL" id="PIR85313.1"/>
    </source>
</evidence>